<dbReference type="InterPro" id="IPR037165">
    <property type="entry name" value="AldOxase/xan_DH_Mopterin-bd_sf"/>
</dbReference>
<keyword evidence="10" id="KW-0408">Iron</keyword>
<comment type="cofactor">
    <cofactor evidence="1">
        <name>Mo-molybdopterin</name>
        <dbReference type="ChEBI" id="CHEBI:71302"/>
    </cofactor>
</comment>
<evidence type="ECO:0000256" key="9">
    <source>
        <dbReference type="ARBA" id="ARBA00023002"/>
    </source>
</evidence>
<dbReference type="SUPFAM" id="SSF56176">
    <property type="entry name" value="FAD-binding/transporter-associated domain-like"/>
    <property type="match status" value="1"/>
</dbReference>
<keyword evidence="9" id="KW-0560">Oxidoreductase</keyword>
<dbReference type="InterPro" id="IPR036884">
    <property type="entry name" value="2Fe-2S-bd_dom_sf"/>
</dbReference>
<dbReference type="SUPFAM" id="SSF54292">
    <property type="entry name" value="2Fe-2S ferredoxin-like"/>
    <property type="match status" value="1"/>
</dbReference>
<keyword evidence="8" id="KW-0274">FAD</keyword>
<dbReference type="PANTHER" id="PTHR11908:SF132">
    <property type="entry name" value="ALDEHYDE OXIDASE 1-RELATED"/>
    <property type="match status" value="1"/>
</dbReference>
<dbReference type="Gene3D" id="3.30.390.50">
    <property type="entry name" value="CO dehydrogenase flavoprotein, C-terminal domain"/>
    <property type="match status" value="1"/>
</dbReference>
<dbReference type="Gene3D" id="3.90.1170.50">
    <property type="entry name" value="Aldehyde oxidase/xanthine dehydrogenase, a/b hammerhead"/>
    <property type="match status" value="1"/>
</dbReference>
<dbReference type="Pfam" id="PF03450">
    <property type="entry name" value="CO_deh_flav_C"/>
    <property type="match status" value="1"/>
</dbReference>
<dbReference type="InterPro" id="IPR000674">
    <property type="entry name" value="Ald_Oxase/Xan_DH_a/b"/>
</dbReference>
<dbReference type="Pfam" id="PF01799">
    <property type="entry name" value="Fer2_2"/>
    <property type="match status" value="1"/>
</dbReference>
<keyword evidence="5" id="KW-0285">Flavoprotein</keyword>
<dbReference type="InterPro" id="IPR016169">
    <property type="entry name" value="FAD-bd_PCMH_sub2"/>
</dbReference>
<keyword evidence="4" id="KW-0500">Molybdenum</keyword>
<dbReference type="InterPro" id="IPR001041">
    <property type="entry name" value="2Fe-2S_ferredoxin-type"/>
</dbReference>
<evidence type="ECO:0000256" key="6">
    <source>
        <dbReference type="ARBA" id="ARBA00022714"/>
    </source>
</evidence>
<proteinExistence type="inferred from homology"/>
<evidence type="ECO:0000256" key="8">
    <source>
        <dbReference type="ARBA" id="ARBA00022827"/>
    </source>
</evidence>
<dbReference type="SUPFAM" id="SSF47741">
    <property type="entry name" value="CO dehydrogenase ISP C-domain like"/>
    <property type="match status" value="1"/>
</dbReference>
<dbReference type="PIRSF" id="PIRSF000127">
    <property type="entry name" value="Xanthine_DH"/>
    <property type="match status" value="1"/>
</dbReference>
<dbReference type="SMART" id="SM01008">
    <property type="entry name" value="Ald_Xan_dh_C"/>
    <property type="match status" value="1"/>
</dbReference>
<evidence type="ECO:0000256" key="2">
    <source>
        <dbReference type="ARBA" id="ARBA00001974"/>
    </source>
</evidence>
<dbReference type="InterPro" id="IPR016208">
    <property type="entry name" value="Ald_Oxase/xanthine_DH-like"/>
</dbReference>
<dbReference type="SUPFAM" id="SSF55447">
    <property type="entry name" value="CO dehydrogenase flavoprotein C-terminal domain-like"/>
    <property type="match status" value="1"/>
</dbReference>
<dbReference type="InterPro" id="IPR046867">
    <property type="entry name" value="AldOxase/xan_DH_MoCoBD2"/>
</dbReference>
<keyword evidence="11" id="KW-0411">Iron-sulfur</keyword>
<evidence type="ECO:0000313" key="13">
    <source>
        <dbReference type="EMBL" id="WAR19141.1"/>
    </source>
</evidence>
<dbReference type="Gene3D" id="1.10.150.120">
    <property type="entry name" value="[2Fe-2S]-binding domain"/>
    <property type="match status" value="1"/>
</dbReference>
<dbReference type="InterPro" id="IPR002888">
    <property type="entry name" value="2Fe-2S-bd"/>
</dbReference>
<comment type="similarity">
    <text evidence="3">Belongs to the xanthine dehydrogenase family.</text>
</comment>
<reference evidence="13" key="1">
    <citation type="submission" date="2022-11" db="EMBL/GenBank/DDBJ databases">
        <title>Centuries of genome instability and evolution in soft-shell clam transmissible cancer (bioRxiv).</title>
        <authorList>
            <person name="Hart S.F.M."/>
            <person name="Yonemitsu M.A."/>
            <person name="Giersch R.M."/>
            <person name="Beal B.F."/>
            <person name="Arriagada G."/>
            <person name="Davis B.W."/>
            <person name="Ostrander E.A."/>
            <person name="Goff S.P."/>
            <person name="Metzger M.J."/>
        </authorList>
    </citation>
    <scope>NUCLEOTIDE SEQUENCE</scope>
    <source>
        <strain evidence="13">MELC-2E11</strain>
        <tissue evidence="13">Siphon/mantle</tissue>
    </source>
</reference>
<dbReference type="SUPFAM" id="SSF54665">
    <property type="entry name" value="CO dehydrogenase molybdoprotein N-domain-like"/>
    <property type="match status" value="1"/>
</dbReference>
<keyword evidence="6" id="KW-0001">2Fe-2S</keyword>
<evidence type="ECO:0000259" key="12">
    <source>
        <dbReference type="PROSITE" id="PS51387"/>
    </source>
</evidence>
<evidence type="ECO:0000256" key="3">
    <source>
        <dbReference type="ARBA" id="ARBA00006849"/>
    </source>
</evidence>
<keyword evidence="7" id="KW-0479">Metal-binding</keyword>
<organism evidence="13 14">
    <name type="scientific">Mya arenaria</name>
    <name type="common">Soft-shell clam</name>
    <dbReference type="NCBI Taxonomy" id="6604"/>
    <lineage>
        <taxon>Eukaryota</taxon>
        <taxon>Metazoa</taxon>
        <taxon>Spiralia</taxon>
        <taxon>Lophotrochozoa</taxon>
        <taxon>Mollusca</taxon>
        <taxon>Bivalvia</taxon>
        <taxon>Autobranchia</taxon>
        <taxon>Heteroconchia</taxon>
        <taxon>Euheterodonta</taxon>
        <taxon>Imparidentia</taxon>
        <taxon>Neoheterodontei</taxon>
        <taxon>Myida</taxon>
        <taxon>Myoidea</taxon>
        <taxon>Myidae</taxon>
        <taxon>Mya</taxon>
    </lineage>
</organism>
<keyword evidence="14" id="KW-1185">Reference proteome</keyword>
<feature type="non-terminal residue" evidence="13">
    <location>
        <position position="1310"/>
    </location>
</feature>
<dbReference type="Pfam" id="PF02738">
    <property type="entry name" value="MoCoBD_1"/>
    <property type="match status" value="1"/>
</dbReference>
<evidence type="ECO:0000256" key="7">
    <source>
        <dbReference type="ARBA" id="ARBA00022723"/>
    </source>
</evidence>
<dbReference type="InterPro" id="IPR002346">
    <property type="entry name" value="Mopterin_DH_FAD-bd"/>
</dbReference>
<protein>
    <submittedName>
        <fullName evidence="13">XDH-like protein</fullName>
    </submittedName>
</protein>
<dbReference type="EMBL" id="CP111022">
    <property type="protein sequence ID" value="WAR19141.1"/>
    <property type="molecule type" value="Genomic_DNA"/>
</dbReference>
<feature type="domain" description="FAD-binding PCMH-type" evidence="12">
    <location>
        <begin position="197"/>
        <end position="381"/>
    </location>
</feature>
<dbReference type="InterPro" id="IPR008274">
    <property type="entry name" value="AldOxase/xan_DH_MoCoBD1"/>
</dbReference>
<dbReference type="Pfam" id="PF00941">
    <property type="entry name" value="FAD_binding_5"/>
    <property type="match status" value="1"/>
</dbReference>
<dbReference type="InterPro" id="IPR016166">
    <property type="entry name" value="FAD-bd_PCMH"/>
</dbReference>
<dbReference type="Pfam" id="PF20256">
    <property type="entry name" value="MoCoBD_2"/>
    <property type="match status" value="2"/>
</dbReference>
<evidence type="ECO:0000256" key="10">
    <source>
        <dbReference type="ARBA" id="ARBA00023004"/>
    </source>
</evidence>
<accession>A0ABY7FDU9</accession>
<dbReference type="InterPro" id="IPR036683">
    <property type="entry name" value="CO_DH_flav_C_dom_sf"/>
</dbReference>
<dbReference type="InterPro" id="IPR036318">
    <property type="entry name" value="FAD-bd_PCMH-like_sf"/>
</dbReference>
<dbReference type="Gene3D" id="3.30.465.10">
    <property type="match status" value="1"/>
</dbReference>
<dbReference type="Gene3D" id="3.10.20.30">
    <property type="match status" value="1"/>
</dbReference>
<dbReference type="CDD" id="cd00207">
    <property type="entry name" value="fer2"/>
    <property type="match status" value="1"/>
</dbReference>
<evidence type="ECO:0000256" key="4">
    <source>
        <dbReference type="ARBA" id="ARBA00022505"/>
    </source>
</evidence>
<gene>
    <name evidence="13" type="ORF">MAR_000979</name>
</gene>
<evidence type="ECO:0000256" key="1">
    <source>
        <dbReference type="ARBA" id="ARBA00001924"/>
    </source>
</evidence>
<dbReference type="Gene3D" id="3.30.365.10">
    <property type="entry name" value="Aldehyde oxidase/xanthine dehydrogenase, molybdopterin binding domain"/>
    <property type="match status" value="5"/>
</dbReference>
<dbReference type="Pfam" id="PF01315">
    <property type="entry name" value="Ald_Xan_dh_C"/>
    <property type="match status" value="1"/>
</dbReference>
<evidence type="ECO:0000256" key="11">
    <source>
        <dbReference type="ARBA" id="ARBA00023014"/>
    </source>
</evidence>
<dbReference type="PANTHER" id="PTHR11908">
    <property type="entry name" value="XANTHINE DEHYDROGENASE"/>
    <property type="match status" value="1"/>
</dbReference>
<evidence type="ECO:0000313" key="14">
    <source>
        <dbReference type="Proteomes" id="UP001164746"/>
    </source>
</evidence>
<name>A0ABY7FDU9_MYAAR</name>
<comment type="cofactor">
    <cofactor evidence="2">
        <name>FAD</name>
        <dbReference type="ChEBI" id="CHEBI:57692"/>
    </cofactor>
</comment>
<dbReference type="InterPro" id="IPR012675">
    <property type="entry name" value="Beta-grasp_dom_sf"/>
</dbReference>
<dbReference type="PROSITE" id="PS00197">
    <property type="entry name" value="2FE2S_FER_1"/>
    <property type="match status" value="1"/>
</dbReference>
<dbReference type="InterPro" id="IPR005107">
    <property type="entry name" value="CO_DH_flav_C"/>
</dbReference>
<evidence type="ECO:0000256" key="5">
    <source>
        <dbReference type="ARBA" id="ARBA00022630"/>
    </source>
</evidence>
<dbReference type="Proteomes" id="UP001164746">
    <property type="component" value="Chromosome 11"/>
</dbReference>
<dbReference type="PROSITE" id="PS51387">
    <property type="entry name" value="FAD_PCMH"/>
    <property type="match status" value="1"/>
</dbReference>
<dbReference type="SUPFAM" id="SSF56003">
    <property type="entry name" value="Molybdenum cofactor-binding domain"/>
    <property type="match status" value="2"/>
</dbReference>
<dbReference type="InterPro" id="IPR006058">
    <property type="entry name" value="2Fe2S_fd_BS"/>
</dbReference>
<sequence>MSKFTDAGYGPEASLNDYLRQSGMSRGTKVFCRQGGCGVCVVVAKIPLGTGQTPLVANINSCLAPLFCCDGWEVTTSEGIGSVKTKLHPIQAAVSDNFGTQCGYCSPGHVMNMLMQKYPNMDKQFAEDNFEGNLCRCTGYRPILKAMKSLVPDTSPDIEDLSAKMCKMTGRACSSGTGASCSGSCGDSRGAHRAVRLAFGATRWEKPTTMADLQQVLAQVRGQKYRILGANTGTGYFKQESCDNFEVVIDCAGIPEMHVNTYDAPTKTYTLGGGRTLTDLMDIFRAEAAKSTDKGNFNELKKYLYRVASSPIRNRGTWAGNLMMKNKYPSFPSDVFNIMTVLGAKLTVGQTPQDVLTADAFFKADMTGKVLSKATFQKFGTNDVVVCFKVMPRSQNSLALVNAAIRMPIDAIQGFLVTGQPIISIGGISETFHRATKTEAYLYGKQLSAPSTIAGALTTLAGELFPTPGLFVLKVLGTSAGYNFRSGVDVLHDIRPLSTGTQTYDNKQKPDWPVHKAVKKIEGDVQVTGEAQFTDDLPPVPGQLYAAIITATVGNATIQSIDPQPVMALPGVVRVLTALDIPGANDVRVPQQLSPTMVPELEELFCSGKVMYYGQPIGMVVAESQTLADKAARLVNVTYNSISAPVITVDDAIAAKTFYPQPMPAIVVGDPDTAISSAAHSISGVFRTPEQIHFHMETQASNVVPTEDGLQVVSTTQWTDNTQQAISLVTGIPKNKIDVSVKRMGGAYGGKISRNNYIAAACGLAAKLTNRPVRGRMDIQSNLEACGRRYQHRGDFRVGFDDTGLLKGIDLNIYESTGFLPNEQLGFFFALFLSKLEDKYEQPSDQHRHGNIRQSTRCSVLILTNLYIIPVLTASTPAVMIIENVLEEVARVVNKDPWTVKQLNFYHTGQVTPLGMKLDHCNIELVYQQLMTSAQVQTRQELFKFYNQDNRWKKKALAVVPVKFGMMWSLDMFTAVVSIYGHDGTVAVTHGGTECGQGINTKVAQVVAYELGISVDMVSVKSTVSTIAANNFTTGGSVTSEGCCRAAIECCKALNSRITPIKTANPDLDWAKLMSKCVDVGVALTESYTNAGKRATGGSDLFAYNAYGATCSEVELDVLSGEYQINRVDIVYDCGESIFCGKPGFQEKERGTDAVLFVERLASKKRREVQTLCCLWKAWLPRKGERNRRCVVCGMYGRGTTLNPMVDIGQVEGAFVMGLGLNLTEAVKYDPSTGQMLCYDTWNYHPPTNKDIPVDFRVSLLKNAPNPVGVLGSKGSGEPPLNTAVSVFFALRKCIEEARKDAGQTGAFTF</sequence>
<dbReference type="InterPro" id="IPR036010">
    <property type="entry name" value="2Fe-2S_ferredoxin-like_sf"/>
</dbReference>
<dbReference type="InterPro" id="IPR036856">
    <property type="entry name" value="Ald_Oxase/Xan_DH_a/b_sf"/>
</dbReference>